<dbReference type="NCBIfam" id="NF033542">
    <property type="entry name" value="transpos_IS110"/>
    <property type="match status" value="1"/>
</dbReference>
<gene>
    <name evidence="3" type="ORF">MNB_SV-3-618</name>
</gene>
<protein>
    <submittedName>
        <fullName evidence="3">Mobile element protein</fullName>
    </submittedName>
</protein>
<dbReference type="EMBL" id="FPHI01000044">
    <property type="protein sequence ID" value="SFV69945.1"/>
    <property type="molecule type" value="Genomic_DNA"/>
</dbReference>
<dbReference type="Pfam" id="PF02371">
    <property type="entry name" value="Transposase_20"/>
    <property type="match status" value="1"/>
</dbReference>
<evidence type="ECO:0000259" key="2">
    <source>
        <dbReference type="Pfam" id="PF02371"/>
    </source>
</evidence>
<organism evidence="3">
    <name type="scientific">hydrothermal vent metagenome</name>
    <dbReference type="NCBI Taxonomy" id="652676"/>
    <lineage>
        <taxon>unclassified sequences</taxon>
        <taxon>metagenomes</taxon>
        <taxon>ecological metagenomes</taxon>
    </lineage>
</organism>
<dbReference type="InterPro" id="IPR047650">
    <property type="entry name" value="Transpos_IS110"/>
</dbReference>
<feature type="domain" description="Transposase IS110-like N-terminal" evidence="1">
    <location>
        <begin position="4"/>
        <end position="162"/>
    </location>
</feature>
<name>A0A1W1CW62_9ZZZZ</name>
<accession>A0A1W1CW62</accession>
<dbReference type="GO" id="GO:0004803">
    <property type="term" value="F:transposase activity"/>
    <property type="evidence" value="ECO:0007669"/>
    <property type="project" value="InterPro"/>
</dbReference>
<dbReference type="PANTHER" id="PTHR33055:SF13">
    <property type="entry name" value="TRANSPOSASE"/>
    <property type="match status" value="1"/>
</dbReference>
<dbReference type="GO" id="GO:0006313">
    <property type="term" value="P:DNA transposition"/>
    <property type="evidence" value="ECO:0007669"/>
    <property type="project" value="InterPro"/>
</dbReference>
<dbReference type="Pfam" id="PF01548">
    <property type="entry name" value="DEDD_Tnp_IS110"/>
    <property type="match status" value="1"/>
</dbReference>
<evidence type="ECO:0000259" key="1">
    <source>
        <dbReference type="Pfam" id="PF01548"/>
    </source>
</evidence>
<dbReference type="AlphaFoldDB" id="A0A1W1CW62"/>
<dbReference type="InterPro" id="IPR002525">
    <property type="entry name" value="Transp_IS110-like_N"/>
</dbReference>
<sequence length="420" mass="47821">MKYVGIDIAKNFDIACVLDEDNSLITRNYRINSEFTDFDMFYRMLESIDQDKSQFLIGMEATGLLFENLYLFLKNLGYSVVLLNPYQTTKFREMDTMKYVKNDNIDSQMIAALLKSGRYAKGFVSEDIYQAIKSLYRHKATLTQEMKNAKRQVSTSLAVVFPEFERIMKDPFSVSGMALLEKYPTAKHYKGASPQRILKVFRNIKGNNFNLQKAGELYDLATTTIYQGNAKDERAYVILSNLRRIRFLKEEIEQCESQMFTLLNESEQAVSISISKEDEVYIADLVDNLRSIDGVSDKTIFAVLSECGDIARFKSGQSFIGFLGLYPTLHQSGNTTRYGRLAKRGAKLAKMAIYQAAVACVRHNAELKKVYLDKKSSGRAPKECIVVVARKLAMIIYSIYKNNTPYNPARVFSTQASLSH</sequence>
<feature type="domain" description="Transposase IS116/IS110/IS902 C-terminal" evidence="2">
    <location>
        <begin position="287"/>
        <end position="371"/>
    </location>
</feature>
<dbReference type="PANTHER" id="PTHR33055">
    <property type="entry name" value="TRANSPOSASE FOR INSERTION SEQUENCE ELEMENT IS1111A"/>
    <property type="match status" value="1"/>
</dbReference>
<reference evidence="3" key="1">
    <citation type="submission" date="2016-10" db="EMBL/GenBank/DDBJ databases">
        <authorList>
            <person name="de Groot N.N."/>
        </authorList>
    </citation>
    <scope>NUCLEOTIDE SEQUENCE</scope>
</reference>
<evidence type="ECO:0000313" key="3">
    <source>
        <dbReference type="EMBL" id="SFV69945.1"/>
    </source>
</evidence>
<proteinExistence type="predicted"/>
<dbReference type="InterPro" id="IPR003346">
    <property type="entry name" value="Transposase_20"/>
</dbReference>
<dbReference type="GO" id="GO:0003677">
    <property type="term" value="F:DNA binding"/>
    <property type="evidence" value="ECO:0007669"/>
    <property type="project" value="InterPro"/>
</dbReference>